<dbReference type="InterPro" id="IPR054638">
    <property type="entry name" value="Npun_F0813-like"/>
</dbReference>
<dbReference type="RefSeq" id="WP_162423850.1">
    <property type="nucleotide sequence ID" value="NZ_WVIE01000015.1"/>
</dbReference>
<dbReference type="Proteomes" id="UP000646053">
    <property type="component" value="Unassembled WGS sequence"/>
</dbReference>
<keyword evidence="2" id="KW-1185">Reference proteome</keyword>
<proteinExistence type="predicted"/>
<dbReference type="Pfam" id="PF24276">
    <property type="entry name" value="DUF7469"/>
    <property type="match status" value="1"/>
</dbReference>
<dbReference type="EMBL" id="WVIE01000015">
    <property type="protein sequence ID" value="NDJ18321.1"/>
    <property type="molecule type" value="Genomic_DNA"/>
</dbReference>
<sequence>MFILKRQDVEITNVQHPKRDQKVPILSYQGQTFRLISMFQANQEEEARAFWRDLTDNQGKACVLLEEPERYSIWGKIRLDQLGNDTPPAPMVAGGTPPAIFIQAGLLMVQAVYIDIEDFMGTKQAATFQKDIAEVFSRGRFPQAETREAVKQLLSVDPLNSLETPVWQEKHLSLLLQELHRLGKAYFGKSPFVSRILDALQDLPPMERTRFINWMNQSSVGKLWQ</sequence>
<name>A0A8J8CK77_9CYAN</name>
<reference evidence="1" key="1">
    <citation type="submission" date="2019-12" db="EMBL/GenBank/DDBJ databases">
        <title>High-Quality draft genome sequences of three cyanobacteria isolated from the limestone walls of the Old Cathedral of Coimbra.</title>
        <authorList>
            <person name="Tiago I."/>
            <person name="Soares F."/>
            <person name="Portugal A."/>
        </authorList>
    </citation>
    <scope>NUCLEOTIDE SEQUENCE</scope>
    <source>
        <strain evidence="1">A</strain>
    </source>
</reference>
<accession>A0A8J8CK77</accession>
<evidence type="ECO:0000313" key="2">
    <source>
        <dbReference type="Proteomes" id="UP000646053"/>
    </source>
</evidence>
<gene>
    <name evidence="1" type="ORF">GS601_13635</name>
</gene>
<dbReference type="NCBIfam" id="NF045621">
    <property type="entry name" value="Npun_F0813_fam"/>
    <property type="match status" value="1"/>
</dbReference>
<dbReference type="InterPro" id="IPR055892">
    <property type="entry name" value="DUF7469"/>
</dbReference>
<evidence type="ECO:0000313" key="1">
    <source>
        <dbReference type="EMBL" id="NDJ18321.1"/>
    </source>
</evidence>
<organism evidence="1 2">
    <name type="scientific">Myxacorys almedinensis A</name>
    <dbReference type="NCBI Taxonomy" id="2690445"/>
    <lineage>
        <taxon>Bacteria</taxon>
        <taxon>Bacillati</taxon>
        <taxon>Cyanobacteriota</taxon>
        <taxon>Cyanophyceae</taxon>
        <taxon>Leptolyngbyales</taxon>
        <taxon>Leptolyngbyaceae</taxon>
        <taxon>Myxacorys</taxon>
        <taxon>Myxacorys almedinensis</taxon>
    </lineage>
</organism>
<comment type="caution">
    <text evidence="1">The sequence shown here is derived from an EMBL/GenBank/DDBJ whole genome shotgun (WGS) entry which is preliminary data.</text>
</comment>
<protein>
    <submittedName>
        <fullName evidence="1">Uncharacterized protein</fullName>
    </submittedName>
</protein>
<dbReference type="AlphaFoldDB" id="A0A8J8CK77"/>